<keyword evidence="3" id="KW-1185">Reference proteome</keyword>
<organism evidence="2 3">
    <name type="scientific">Necator americanus</name>
    <name type="common">Human hookworm</name>
    <dbReference type="NCBI Taxonomy" id="51031"/>
    <lineage>
        <taxon>Eukaryota</taxon>
        <taxon>Metazoa</taxon>
        <taxon>Ecdysozoa</taxon>
        <taxon>Nematoda</taxon>
        <taxon>Chromadorea</taxon>
        <taxon>Rhabditida</taxon>
        <taxon>Rhabditina</taxon>
        <taxon>Rhabditomorpha</taxon>
        <taxon>Strongyloidea</taxon>
        <taxon>Ancylostomatidae</taxon>
        <taxon>Bunostominae</taxon>
        <taxon>Necator</taxon>
    </lineage>
</organism>
<dbReference type="Proteomes" id="UP001303046">
    <property type="component" value="Unassembled WGS sequence"/>
</dbReference>
<proteinExistence type="predicted"/>
<sequence>MQRTPRTAHILAWLRPQLFTACVRGRGHAPTWQWPQKYRLARNESARSRRVGISSGDDNDHDQDDAKCTVLGRNWVQLETTSMRARAGGTLAGELHSDVGVDHRTA</sequence>
<feature type="region of interest" description="Disordered" evidence="1">
    <location>
        <begin position="42"/>
        <end position="66"/>
    </location>
</feature>
<evidence type="ECO:0000313" key="2">
    <source>
        <dbReference type="EMBL" id="KAK6729290.1"/>
    </source>
</evidence>
<comment type="caution">
    <text evidence="2">The sequence shown here is derived from an EMBL/GenBank/DDBJ whole genome shotgun (WGS) entry which is preliminary data.</text>
</comment>
<gene>
    <name evidence="2" type="primary">Necator_chrI.g2504</name>
    <name evidence="2" type="ORF">RB195_006376</name>
</gene>
<evidence type="ECO:0008006" key="4">
    <source>
        <dbReference type="Google" id="ProtNLM"/>
    </source>
</evidence>
<accession>A0ABR1BV63</accession>
<dbReference type="EMBL" id="JAVFWL010000001">
    <property type="protein sequence ID" value="KAK6729290.1"/>
    <property type="molecule type" value="Genomic_DNA"/>
</dbReference>
<reference evidence="2 3" key="1">
    <citation type="submission" date="2023-08" db="EMBL/GenBank/DDBJ databases">
        <title>A Necator americanus chromosomal reference genome.</title>
        <authorList>
            <person name="Ilik V."/>
            <person name="Petrzelkova K.J."/>
            <person name="Pardy F."/>
            <person name="Fuh T."/>
            <person name="Niatou-Singa F.S."/>
            <person name="Gouil Q."/>
            <person name="Baker L."/>
            <person name="Ritchie M.E."/>
            <person name="Jex A.R."/>
            <person name="Gazzola D."/>
            <person name="Li H."/>
            <person name="Toshio Fujiwara R."/>
            <person name="Zhan B."/>
            <person name="Aroian R.V."/>
            <person name="Pafco B."/>
            <person name="Schwarz E.M."/>
        </authorList>
    </citation>
    <scope>NUCLEOTIDE SEQUENCE [LARGE SCALE GENOMIC DNA]</scope>
    <source>
        <strain evidence="2 3">Aroian</strain>
        <tissue evidence="2">Whole animal</tissue>
    </source>
</reference>
<evidence type="ECO:0000313" key="3">
    <source>
        <dbReference type="Proteomes" id="UP001303046"/>
    </source>
</evidence>
<name>A0ABR1BV63_NECAM</name>
<protein>
    <recommendedName>
        <fullName evidence="4">Secreted protein</fullName>
    </recommendedName>
</protein>
<evidence type="ECO:0000256" key="1">
    <source>
        <dbReference type="SAM" id="MobiDB-lite"/>
    </source>
</evidence>